<sequence>MSAAATSSRTPITSAAVSSDLPPLPKSNDLQQVDIPYDSDRSGGAGNQTVTFSDEVKEKQKLGHRRIDRQGEVSYKRVPSNALMGAIQLGIANSLGSLANRPHRDILVQDFEIIEEVAFPMDGSQTTPSHKFEDFRFKTYAPIAFRYFRELFNVRPDDFLKSLCVNPLNELSNPGASGSIFYVSSDDKFIIKTVQHKEAEFLRKLLPGYYLNLHQNPRTLLPKFFGLFCYQGRGKNIRLLVMNNLLPSSIIMQHKFDLKGSTLKRFASKTERAKSNPTLKDLDFNEEYKNGIILDSSTYDIIMDIIKRDCMVLESFKIMDYSLLMGVRNIDFEVEVNGDPNLLNDEGGEGSIGGSSSVAAERAQARNEAWKSYQLDFNTRTPYTEGGVPAKNSKGDRLMLFLGIIDILQSYRLFKKLEHTWKSVLHDGDSISVHNPSFYANRFQTYLGDNVFRKGSADFMHGKQPGKFRSIVHSFMAMKQVPNRSGGHNRTRSTTDKDEDTVDAPLLSNRGNTDRRSYYKPDSEKKKKMERLFASKAEPENFDDITFTRPNDESGVEISEVTLDLE</sequence>
<accession>A0AC34FD19</accession>
<reference evidence="2" key="1">
    <citation type="submission" date="2022-11" db="UniProtKB">
        <authorList>
            <consortium name="WormBaseParasite"/>
        </authorList>
    </citation>
    <scope>IDENTIFICATION</scope>
</reference>
<proteinExistence type="predicted"/>
<evidence type="ECO:0000313" key="2">
    <source>
        <dbReference type="WBParaSite" id="ES5_v2.g14765.t1"/>
    </source>
</evidence>
<protein>
    <submittedName>
        <fullName evidence="2">PIPK domain-containing protein</fullName>
    </submittedName>
</protein>
<dbReference type="WBParaSite" id="ES5_v2.g14765.t1">
    <property type="protein sequence ID" value="ES5_v2.g14765.t1"/>
    <property type="gene ID" value="ES5_v2.g14765"/>
</dbReference>
<organism evidence="1 2">
    <name type="scientific">Panagrolaimus sp. ES5</name>
    <dbReference type="NCBI Taxonomy" id="591445"/>
    <lineage>
        <taxon>Eukaryota</taxon>
        <taxon>Metazoa</taxon>
        <taxon>Ecdysozoa</taxon>
        <taxon>Nematoda</taxon>
        <taxon>Chromadorea</taxon>
        <taxon>Rhabditida</taxon>
        <taxon>Tylenchina</taxon>
        <taxon>Panagrolaimomorpha</taxon>
        <taxon>Panagrolaimoidea</taxon>
        <taxon>Panagrolaimidae</taxon>
        <taxon>Panagrolaimus</taxon>
    </lineage>
</organism>
<evidence type="ECO:0000313" key="1">
    <source>
        <dbReference type="Proteomes" id="UP000887579"/>
    </source>
</evidence>
<dbReference type="Proteomes" id="UP000887579">
    <property type="component" value="Unplaced"/>
</dbReference>
<name>A0AC34FD19_9BILA</name>